<comment type="caution">
    <text evidence="1">The sequence shown here is derived from an EMBL/GenBank/DDBJ whole genome shotgun (WGS) entry which is preliminary data.</text>
</comment>
<organism evidence="1 2">
    <name type="scientific">Trema orientale</name>
    <name type="common">Charcoal tree</name>
    <name type="synonym">Celtis orientalis</name>
    <dbReference type="NCBI Taxonomy" id="63057"/>
    <lineage>
        <taxon>Eukaryota</taxon>
        <taxon>Viridiplantae</taxon>
        <taxon>Streptophyta</taxon>
        <taxon>Embryophyta</taxon>
        <taxon>Tracheophyta</taxon>
        <taxon>Spermatophyta</taxon>
        <taxon>Magnoliopsida</taxon>
        <taxon>eudicotyledons</taxon>
        <taxon>Gunneridae</taxon>
        <taxon>Pentapetalae</taxon>
        <taxon>rosids</taxon>
        <taxon>fabids</taxon>
        <taxon>Rosales</taxon>
        <taxon>Cannabaceae</taxon>
        <taxon>Trema</taxon>
    </lineage>
</organism>
<evidence type="ECO:0000313" key="1">
    <source>
        <dbReference type="EMBL" id="PON64684.1"/>
    </source>
</evidence>
<dbReference type="AlphaFoldDB" id="A0A2P5CUE5"/>
<evidence type="ECO:0008006" key="3">
    <source>
        <dbReference type="Google" id="ProtNLM"/>
    </source>
</evidence>
<evidence type="ECO:0000313" key="2">
    <source>
        <dbReference type="Proteomes" id="UP000237000"/>
    </source>
</evidence>
<accession>A0A2P5CUE5</accession>
<name>A0A2P5CUE5_TREOI</name>
<gene>
    <name evidence="1" type="ORF">TorRG33x02_272820</name>
</gene>
<proteinExistence type="predicted"/>
<dbReference type="InParanoid" id="A0A2P5CUE5"/>
<dbReference type="PANTHER" id="PTHR45786:SF78">
    <property type="entry name" value="ATP-DEPENDENT DNA HELICASE"/>
    <property type="match status" value="1"/>
</dbReference>
<dbReference type="PANTHER" id="PTHR45786">
    <property type="entry name" value="DNA BINDING PROTEIN-LIKE"/>
    <property type="match status" value="1"/>
</dbReference>
<protein>
    <recommendedName>
        <fullName evidence="3">Helitron helicase-like domain-containing protein</fullName>
    </recommendedName>
</protein>
<keyword evidence="2" id="KW-1185">Reference proteome</keyword>
<dbReference type="OrthoDB" id="1930928at2759"/>
<reference evidence="2" key="1">
    <citation type="submission" date="2016-06" db="EMBL/GenBank/DDBJ databases">
        <title>Parallel loss of symbiosis genes in relatives of nitrogen-fixing non-legume Parasponia.</title>
        <authorList>
            <person name="Van Velzen R."/>
            <person name="Holmer R."/>
            <person name="Bu F."/>
            <person name="Rutten L."/>
            <person name="Van Zeijl A."/>
            <person name="Liu W."/>
            <person name="Santuari L."/>
            <person name="Cao Q."/>
            <person name="Sharma T."/>
            <person name="Shen D."/>
            <person name="Roswanjaya Y."/>
            <person name="Wardhani T."/>
            <person name="Kalhor M.S."/>
            <person name="Jansen J."/>
            <person name="Van den Hoogen J."/>
            <person name="Gungor B."/>
            <person name="Hartog M."/>
            <person name="Hontelez J."/>
            <person name="Verver J."/>
            <person name="Yang W.-C."/>
            <person name="Schijlen E."/>
            <person name="Repin R."/>
            <person name="Schilthuizen M."/>
            <person name="Schranz E."/>
            <person name="Heidstra R."/>
            <person name="Miyata K."/>
            <person name="Fedorova E."/>
            <person name="Kohlen W."/>
            <person name="Bisseling T."/>
            <person name="Smit S."/>
            <person name="Geurts R."/>
        </authorList>
    </citation>
    <scope>NUCLEOTIDE SEQUENCE [LARGE SCALE GENOMIC DNA]</scope>
    <source>
        <strain evidence="2">cv. RG33-2</strain>
    </source>
</reference>
<sequence length="296" mass="34062">MESHVLKQPTFCYNCRAKKFQYESKGFCCSTGKIVLKINDVPAELYELFISTSTEARDFKRNVRIYNNNFAFTSLGVKYDKELCTMDKGIYTFRVQGQMYHYINRIIPVDSPPAYLQVYFHDIDHEMENRLIFSNRMKLSTLSKINSALIVNPYCQFFRSLADFPDLENHKIQLKCDSGLDQRVYNTPSVSQVAALWVDDDFNAEGKTRDIIVSCHEGESHKIHYYFGCYDPLQYPLLFPYGEAGWHQGIQKNEENSKKLCASDDHLVNAYATGSASEIIAAETKGKLVHLLISIF</sequence>
<dbReference type="STRING" id="63057.A0A2P5CUE5"/>
<dbReference type="Proteomes" id="UP000237000">
    <property type="component" value="Unassembled WGS sequence"/>
</dbReference>
<dbReference type="EMBL" id="JXTC01000326">
    <property type="protein sequence ID" value="PON64684.1"/>
    <property type="molecule type" value="Genomic_DNA"/>
</dbReference>